<dbReference type="InterPro" id="IPR058031">
    <property type="entry name" value="AAA_lid_NorR"/>
</dbReference>
<keyword evidence="10" id="KW-1185">Reference proteome</keyword>
<dbReference type="SUPFAM" id="SSF52540">
    <property type="entry name" value="P-loop containing nucleoside triphosphate hydrolases"/>
    <property type="match status" value="1"/>
</dbReference>
<evidence type="ECO:0000313" key="10">
    <source>
        <dbReference type="Proteomes" id="UP000048949"/>
    </source>
</evidence>
<dbReference type="Gene3D" id="1.10.10.60">
    <property type="entry name" value="Homeodomain-like"/>
    <property type="match status" value="1"/>
</dbReference>
<reference evidence="9 10" key="1">
    <citation type="submission" date="2015-04" db="EMBL/GenBank/DDBJ databases">
        <authorList>
            <person name="Syromyatnikov M.Y."/>
            <person name="Popov V.N."/>
        </authorList>
    </citation>
    <scope>NUCLEOTIDE SEQUENCE [LARGE SCALE GENOMIC DNA]</scope>
    <source>
        <strain evidence="9 10">CECT 5292</strain>
    </source>
</reference>
<dbReference type="InterPro" id="IPR002197">
    <property type="entry name" value="HTH_Fis"/>
</dbReference>
<name>A0A0U1NIZ1_9RHOB</name>
<dbReference type="InterPro" id="IPR009057">
    <property type="entry name" value="Homeodomain-like_sf"/>
</dbReference>
<dbReference type="Gene3D" id="3.40.50.2300">
    <property type="match status" value="1"/>
</dbReference>
<dbReference type="PROSITE" id="PS50110">
    <property type="entry name" value="RESPONSE_REGULATORY"/>
    <property type="match status" value="1"/>
</dbReference>
<dbReference type="GO" id="GO:0005524">
    <property type="term" value="F:ATP binding"/>
    <property type="evidence" value="ECO:0007669"/>
    <property type="project" value="UniProtKB-KW"/>
</dbReference>
<dbReference type="InterPro" id="IPR011006">
    <property type="entry name" value="CheY-like_superfamily"/>
</dbReference>
<evidence type="ECO:0000256" key="6">
    <source>
        <dbReference type="PROSITE-ProRule" id="PRU00169"/>
    </source>
</evidence>
<keyword evidence="2" id="KW-0067">ATP-binding</keyword>
<feature type="domain" description="Sigma-54 factor interaction" evidence="7">
    <location>
        <begin position="144"/>
        <end position="339"/>
    </location>
</feature>
<keyword evidence="6" id="KW-0597">Phosphoprotein</keyword>
<dbReference type="PANTHER" id="PTHR32071:SF57">
    <property type="entry name" value="C4-DICARBOXYLATE TRANSPORT TRANSCRIPTIONAL REGULATORY PROTEIN DCTD"/>
    <property type="match status" value="1"/>
</dbReference>
<feature type="modified residue" description="4-aspartylphosphate" evidence="6">
    <location>
        <position position="53"/>
    </location>
</feature>
<dbReference type="SUPFAM" id="SSF46689">
    <property type="entry name" value="Homeodomain-like"/>
    <property type="match status" value="1"/>
</dbReference>
<keyword evidence="5" id="KW-0804">Transcription</keyword>
<sequence length="406" mass="43586">MNTPVLIIDDDADVRDALGQTLALRDFAPIACSSFVAAKDHIARGFAGIIVTDIRMPGRDGYHVLDYTRSIDPDLPVILLTGEADVPKAVQAIQLGAFGFLEKPCAADVLCAEVTRAVAHRTAALNLRAHRAAQEAGDAAARMLAGASAQSMAMRHQVRRVAATKGDALITGELGVGTSRVAEVIHLLAAGSDAPFVKRVSGGLSEADAHKAIEAAKGGSLFLDEVWALSHSNQAIFAETTAPMRLIVASSRDLRGEVAGGHFNSELFYRTELLSVHIPPLRERKDDIPVLFQHYLDQACEQGGLARPDVPPHVIARLMADDWAGNARALQSAAMRYALGVSDLAAGDVMGLSDQMAQVERSLLDQALRRHAGRAVHVAETLKLPRKTLYDKLAKHGLRPEDYRTD</sequence>
<keyword evidence="4" id="KW-0805">Transcription regulation</keyword>
<dbReference type="OrthoDB" id="9802388at2"/>
<dbReference type="Pfam" id="PF14532">
    <property type="entry name" value="Sigma54_activ_2"/>
    <property type="match status" value="1"/>
</dbReference>
<dbReference type="Pfam" id="PF00072">
    <property type="entry name" value="Response_reg"/>
    <property type="match status" value="1"/>
</dbReference>
<organism evidence="9 10">
    <name type="scientific">Nereida ignava</name>
    <dbReference type="NCBI Taxonomy" id="282199"/>
    <lineage>
        <taxon>Bacteria</taxon>
        <taxon>Pseudomonadati</taxon>
        <taxon>Pseudomonadota</taxon>
        <taxon>Alphaproteobacteria</taxon>
        <taxon>Rhodobacterales</taxon>
        <taxon>Roseobacteraceae</taxon>
        <taxon>Nereida</taxon>
    </lineage>
</organism>
<dbReference type="Pfam" id="PF02954">
    <property type="entry name" value="HTH_8"/>
    <property type="match status" value="1"/>
</dbReference>
<evidence type="ECO:0000256" key="2">
    <source>
        <dbReference type="ARBA" id="ARBA00022840"/>
    </source>
</evidence>
<evidence type="ECO:0000259" key="8">
    <source>
        <dbReference type="PROSITE" id="PS50110"/>
    </source>
</evidence>
<dbReference type="PANTHER" id="PTHR32071">
    <property type="entry name" value="TRANSCRIPTIONAL REGULATORY PROTEIN"/>
    <property type="match status" value="1"/>
</dbReference>
<feature type="domain" description="Response regulatory" evidence="8">
    <location>
        <begin position="4"/>
        <end position="118"/>
    </location>
</feature>
<dbReference type="InterPro" id="IPR002078">
    <property type="entry name" value="Sigma_54_int"/>
</dbReference>
<evidence type="ECO:0000256" key="1">
    <source>
        <dbReference type="ARBA" id="ARBA00022741"/>
    </source>
</evidence>
<gene>
    <name evidence="9" type="primary">dctD_2</name>
    <name evidence="9" type="ORF">NIG5292_00703</name>
</gene>
<dbReference type="RefSeq" id="WP_048598021.1">
    <property type="nucleotide sequence ID" value="NZ_CBFHGK010000001.1"/>
</dbReference>
<evidence type="ECO:0000259" key="7">
    <source>
        <dbReference type="PROSITE" id="PS50045"/>
    </source>
</evidence>
<dbReference type="GO" id="GO:0043565">
    <property type="term" value="F:sequence-specific DNA binding"/>
    <property type="evidence" value="ECO:0007669"/>
    <property type="project" value="InterPro"/>
</dbReference>
<dbReference type="InterPro" id="IPR027417">
    <property type="entry name" value="P-loop_NTPase"/>
</dbReference>
<dbReference type="Pfam" id="PF25601">
    <property type="entry name" value="AAA_lid_14"/>
    <property type="match status" value="1"/>
</dbReference>
<dbReference type="PROSITE" id="PS50045">
    <property type="entry name" value="SIGMA54_INTERACT_4"/>
    <property type="match status" value="1"/>
</dbReference>
<dbReference type="GO" id="GO:0006355">
    <property type="term" value="P:regulation of DNA-templated transcription"/>
    <property type="evidence" value="ECO:0007669"/>
    <property type="project" value="InterPro"/>
</dbReference>
<dbReference type="Proteomes" id="UP000048949">
    <property type="component" value="Unassembled WGS sequence"/>
</dbReference>
<dbReference type="GO" id="GO:0000160">
    <property type="term" value="P:phosphorelay signal transduction system"/>
    <property type="evidence" value="ECO:0007669"/>
    <property type="project" value="UniProtKB-KW"/>
</dbReference>
<dbReference type="AlphaFoldDB" id="A0A0U1NIZ1"/>
<evidence type="ECO:0000313" key="9">
    <source>
        <dbReference type="EMBL" id="CRK74668.1"/>
    </source>
</evidence>
<dbReference type="EMBL" id="CVQV01000003">
    <property type="protein sequence ID" value="CRK74668.1"/>
    <property type="molecule type" value="Genomic_DNA"/>
</dbReference>
<evidence type="ECO:0000256" key="3">
    <source>
        <dbReference type="ARBA" id="ARBA00023012"/>
    </source>
</evidence>
<evidence type="ECO:0000256" key="4">
    <source>
        <dbReference type="ARBA" id="ARBA00023015"/>
    </source>
</evidence>
<keyword evidence="3" id="KW-0902">Two-component regulatory system</keyword>
<evidence type="ECO:0000256" key="5">
    <source>
        <dbReference type="ARBA" id="ARBA00023163"/>
    </source>
</evidence>
<dbReference type="Gene3D" id="3.40.50.300">
    <property type="entry name" value="P-loop containing nucleotide triphosphate hydrolases"/>
    <property type="match status" value="1"/>
</dbReference>
<dbReference type="STRING" id="282199.GCA_001049735_00703"/>
<dbReference type="SMART" id="SM00448">
    <property type="entry name" value="REC"/>
    <property type="match status" value="1"/>
</dbReference>
<dbReference type="PRINTS" id="PR01590">
    <property type="entry name" value="HTHFIS"/>
</dbReference>
<protein>
    <submittedName>
        <fullName evidence="9">C4-dicarboxylate transport transcriptional regulatory protein DctD</fullName>
    </submittedName>
</protein>
<accession>A0A0U1NIZ1</accession>
<dbReference type="Gene3D" id="1.10.8.60">
    <property type="match status" value="1"/>
</dbReference>
<dbReference type="InterPro" id="IPR001789">
    <property type="entry name" value="Sig_transdc_resp-reg_receiver"/>
</dbReference>
<dbReference type="SUPFAM" id="SSF52172">
    <property type="entry name" value="CheY-like"/>
    <property type="match status" value="1"/>
</dbReference>
<keyword evidence="1" id="KW-0547">Nucleotide-binding</keyword>
<proteinExistence type="predicted"/>